<feature type="compositionally biased region" description="Low complexity" evidence="1">
    <location>
        <begin position="854"/>
        <end position="865"/>
    </location>
</feature>
<sequence length="1292" mass="154641">MLNESQDIASKLQCQISKEVNEVLQIENINQNEYGIFRTKKGHLLKFDEFNDYTLDQDVLVYIDKKVKSQYVMQLEYEKNYDIEQYVIEGRNYVYIRTKLVNMQNKQEIINLHLLNIYQQGSIKQLIQETLNGLQFSFKFKDQQDYFVQIIFATLFENDFKGTESQVTNLIQQIQKHYISCKVNECKRDKELFHSLQSVQLQQIAPKFIKQCSLKTSQSIQYYTLINSIYAANVELEKNEINFNIEFTLECIKLISYSEERNQIKMEFDQYFCIDNLIYHFRFSSIQNQQRFNYYVILIQVNNDINQNKLIEELFFIIENLKCQKAISQSNRSIEKMIQMNSSFIQQQYNEGKEQIKTEDNTQKSRFIEEKVDIKINEEIQQINTQSKLLYSNNNNEKYEGVQFIQINQSQGSIPQIEINEDLPLEGDQEPKEVQQEIDIQHVNNDDIFDQPLQVEEQQHQQRLNQIDQYEKKTQEIQESINFNDSNNQKQQEQKIESIVFDEYNQSRRQQENLVNQSTQNNNQEEHFQNKGHNHQQQQLDDDQYGQNDHYDQYQTHHSHHHHHHNHHHSDQFRSTQYEDEQSYSEYERPIHHHHHHHHSFHHHNHQFDNSIQEDQDFNLRGQEVVSKRNNLRGKNFRNNSLYNNNDPEIIDRIIIEYNFSQQENQESQNQQGGQSKKDHKKENPIPGPKKQQIQYGEDESQSQQNNSQNNQSTNNNKDKDKNKQSSGNSNNKQKSQSQSSSNDQEEGGNNEQGNDDQTQSNKQDGQNKPKTSSTQKQNNKDKDDKQQQKASSNKAAKANKSGTNQEEEEASNQNNNEDDQNNKEKPVQSKNKSNKEKQKEKEKEKENQEENENQNNDETANQQEQDQEEPAKEQEDEEPAKEQEDEEPPKEQEDEEPPKEQEDEEPAKEQEDEEPKEEQQQEENQEEQEENAQNKQKSKTKKKQSQEKDKKKKKKNQEKAEDQEEENIENQNEEGLYDFNGRYIPNDPFYEHRQSKRGRVPFNYPTRYPFQDVFEDERFWRYETMRRQQVRYPFNGYPYRHRKQSVDHSPFPHVNSYYKMHPYQQQTYHCSPWVGRDFYPDTGYGMSRVTAAYKGRYTDPDQVLRDLTIRQQQQKQWKKSMQQYRDQVGYKQGDYDLDFQPNYSQSYEDIVQQYPDYDSTIQDPSQFQPYQEDQKKTHDYLNDPQYKFRQGRKPLVKNDRIKTFNRQQEDVNDCFVVYDQCNFQGNRLDLCGEYPDIPQYIDGFKIFSFIVPDNLQIRFFQSTDFENNFQNVEGTSDCLKVPYELVPNLKQ</sequence>
<dbReference type="OrthoDB" id="309890at2759"/>
<gene>
    <name evidence="2" type="ORF">POCTA_138.1.T0200323</name>
</gene>
<feature type="compositionally biased region" description="Acidic residues" evidence="1">
    <location>
        <begin position="962"/>
        <end position="977"/>
    </location>
</feature>
<feature type="region of interest" description="Disordered" evidence="1">
    <location>
        <begin position="525"/>
        <end position="583"/>
    </location>
</feature>
<accession>A0A8S1T3N8</accession>
<dbReference type="Proteomes" id="UP000683925">
    <property type="component" value="Unassembled WGS sequence"/>
</dbReference>
<evidence type="ECO:0000256" key="1">
    <source>
        <dbReference type="SAM" id="MobiDB-lite"/>
    </source>
</evidence>
<feature type="compositionally biased region" description="Low complexity" evidence="1">
    <location>
        <begin position="663"/>
        <end position="675"/>
    </location>
</feature>
<dbReference type="PANTHER" id="PTHR23216:SF1">
    <property type="entry name" value="NUCLEOLAR AND COILED-BODY PHOSPHOPROTEIN 1"/>
    <property type="match status" value="1"/>
</dbReference>
<comment type="caution">
    <text evidence="2">The sequence shown here is derived from an EMBL/GenBank/DDBJ whole genome shotgun (WGS) entry which is preliminary data.</text>
</comment>
<feature type="compositionally biased region" description="Basic residues" evidence="1">
    <location>
        <begin position="557"/>
        <end position="568"/>
    </location>
</feature>
<protein>
    <submittedName>
        <fullName evidence="2">Uncharacterized protein</fullName>
    </submittedName>
</protein>
<keyword evidence="3" id="KW-1185">Reference proteome</keyword>
<feature type="compositionally biased region" description="Low complexity" evidence="1">
    <location>
        <begin position="702"/>
        <end position="716"/>
    </location>
</feature>
<feature type="compositionally biased region" description="Acidic residues" evidence="1">
    <location>
        <begin position="875"/>
        <end position="931"/>
    </location>
</feature>
<dbReference type="GO" id="GO:0005730">
    <property type="term" value="C:nucleolus"/>
    <property type="evidence" value="ECO:0007669"/>
    <property type="project" value="InterPro"/>
</dbReference>
<dbReference type="PANTHER" id="PTHR23216">
    <property type="entry name" value="NUCLEOLAR AND COILED-BODY PHOSPHOPROTEIN 1"/>
    <property type="match status" value="1"/>
</dbReference>
<reference evidence="2" key="1">
    <citation type="submission" date="2021-01" db="EMBL/GenBank/DDBJ databases">
        <authorList>
            <consortium name="Genoscope - CEA"/>
            <person name="William W."/>
        </authorList>
    </citation>
    <scope>NUCLEOTIDE SEQUENCE</scope>
</reference>
<dbReference type="OMA" id="QSYSEYE"/>
<feature type="compositionally biased region" description="Low complexity" evidence="1">
    <location>
        <begin position="725"/>
        <end position="743"/>
    </location>
</feature>
<feature type="compositionally biased region" description="Polar residues" evidence="1">
    <location>
        <begin position="750"/>
        <end position="775"/>
    </location>
</feature>
<feature type="region of interest" description="Disordered" evidence="1">
    <location>
        <begin position="663"/>
        <end position="981"/>
    </location>
</feature>
<dbReference type="InterPro" id="IPR039191">
    <property type="entry name" value="Nopp140-like"/>
</dbReference>
<evidence type="ECO:0000313" key="2">
    <source>
        <dbReference type="EMBL" id="CAD8148035.1"/>
    </source>
</evidence>
<proteinExistence type="predicted"/>
<evidence type="ECO:0000313" key="3">
    <source>
        <dbReference type="Proteomes" id="UP000683925"/>
    </source>
</evidence>
<feature type="compositionally biased region" description="Basic and acidic residues" evidence="1">
    <location>
        <begin position="779"/>
        <end position="788"/>
    </location>
</feature>
<dbReference type="EMBL" id="CAJJDP010000020">
    <property type="protein sequence ID" value="CAD8148035.1"/>
    <property type="molecule type" value="Genomic_DNA"/>
</dbReference>
<feature type="compositionally biased region" description="Basic and acidic residues" evidence="1">
    <location>
        <begin position="821"/>
        <end position="849"/>
    </location>
</feature>
<organism evidence="2 3">
    <name type="scientific">Paramecium octaurelia</name>
    <dbReference type="NCBI Taxonomy" id="43137"/>
    <lineage>
        <taxon>Eukaryota</taxon>
        <taxon>Sar</taxon>
        <taxon>Alveolata</taxon>
        <taxon>Ciliophora</taxon>
        <taxon>Intramacronucleata</taxon>
        <taxon>Oligohymenophorea</taxon>
        <taxon>Peniculida</taxon>
        <taxon>Parameciidae</taxon>
        <taxon>Paramecium</taxon>
    </lineage>
</organism>
<feature type="compositionally biased region" description="Low complexity" evidence="1">
    <location>
        <begin position="789"/>
        <end position="802"/>
    </location>
</feature>
<name>A0A8S1T3N8_PAROT</name>